<evidence type="ECO:0000256" key="3">
    <source>
        <dbReference type="ARBA" id="ARBA00022475"/>
    </source>
</evidence>
<reference evidence="9 10" key="1">
    <citation type="journal article" date="2022" name="Allergy">
        <title>Genome assembly and annotation of Periplaneta americana reveal a comprehensive cockroach allergen profile.</title>
        <authorList>
            <person name="Wang L."/>
            <person name="Xiong Q."/>
            <person name="Saelim N."/>
            <person name="Wang L."/>
            <person name="Nong W."/>
            <person name="Wan A.T."/>
            <person name="Shi M."/>
            <person name="Liu X."/>
            <person name="Cao Q."/>
            <person name="Hui J.H.L."/>
            <person name="Sookrung N."/>
            <person name="Leung T.F."/>
            <person name="Tungtrongchitr A."/>
            <person name="Tsui S.K.W."/>
        </authorList>
    </citation>
    <scope>NUCLEOTIDE SEQUENCE [LARGE SCALE GENOMIC DNA]</scope>
    <source>
        <strain evidence="9">PWHHKU_190912</strain>
    </source>
</reference>
<keyword evidence="6 8" id="KW-0472">Membrane</keyword>
<comment type="caution">
    <text evidence="9">The sequence shown here is derived from an EMBL/GenBank/DDBJ whole genome shotgun (WGS) entry which is preliminary data.</text>
</comment>
<evidence type="ECO:0000256" key="5">
    <source>
        <dbReference type="ARBA" id="ARBA00022989"/>
    </source>
</evidence>
<keyword evidence="7" id="KW-0325">Glycoprotein</keyword>
<evidence type="ECO:0000256" key="8">
    <source>
        <dbReference type="SAM" id="Phobius"/>
    </source>
</evidence>
<evidence type="ECO:0000256" key="2">
    <source>
        <dbReference type="ARBA" id="ARBA00010532"/>
    </source>
</evidence>
<dbReference type="InterPro" id="IPR002159">
    <property type="entry name" value="CD36_fam"/>
</dbReference>
<dbReference type="Pfam" id="PF01130">
    <property type="entry name" value="CD36"/>
    <property type="match status" value="1"/>
</dbReference>
<sequence>MFFIQFLLRSLLQNVPTMMFPMMWFEERATISPELSASLRMVLRLPLIGIICSVCLLLLGLVLLGFAFLPRVVLLLLKKDPSSNYTRRATNLQVASSKKTVKYLVTQDNKEAACRETEDSTLLDIK</sequence>
<evidence type="ECO:0000256" key="6">
    <source>
        <dbReference type="ARBA" id="ARBA00023136"/>
    </source>
</evidence>
<dbReference type="EMBL" id="JAJSOF020000009">
    <property type="protein sequence ID" value="KAJ4446121.1"/>
    <property type="molecule type" value="Genomic_DNA"/>
</dbReference>
<organism evidence="9 10">
    <name type="scientific">Periplaneta americana</name>
    <name type="common">American cockroach</name>
    <name type="synonym">Blatta americana</name>
    <dbReference type="NCBI Taxonomy" id="6978"/>
    <lineage>
        <taxon>Eukaryota</taxon>
        <taxon>Metazoa</taxon>
        <taxon>Ecdysozoa</taxon>
        <taxon>Arthropoda</taxon>
        <taxon>Hexapoda</taxon>
        <taxon>Insecta</taxon>
        <taxon>Pterygota</taxon>
        <taxon>Neoptera</taxon>
        <taxon>Polyneoptera</taxon>
        <taxon>Dictyoptera</taxon>
        <taxon>Blattodea</taxon>
        <taxon>Blattoidea</taxon>
        <taxon>Blattidae</taxon>
        <taxon>Blattinae</taxon>
        <taxon>Periplaneta</taxon>
    </lineage>
</organism>
<dbReference type="Proteomes" id="UP001148838">
    <property type="component" value="Unassembled WGS sequence"/>
</dbReference>
<proteinExistence type="inferred from homology"/>
<name>A0ABQ8TJ04_PERAM</name>
<comment type="subcellular location">
    <subcellularLocation>
        <location evidence="1">Cell membrane</location>
    </subcellularLocation>
</comment>
<keyword evidence="10" id="KW-1185">Reference proteome</keyword>
<evidence type="ECO:0000313" key="10">
    <source>
        <dbReference type="Proteomes" id="UP001148838"/>
    </source>
</evidence>
<comment type="similarity">
    <text evidence="2">Belongs to the CD36 family.</text>
</comment>
<evidence type="ECO:0000256" key="4">
    <source>
        <dbReference type="ARBA" id="ARBA00022692"/>
    </source>
</evidence>
<protein>
    <submittedName>
        <fullName evidence="9">Uncharacterized protein</fullName>
    </submittedName>
</protein>
<evidence type="ECO:0000256" key="1">
    <source>
        <dbReference type="ARBA" id="ARBA00004236"/>
    </source>
</evidence>
<feature type="transmembrane region" description="Helical" evidence="8">
    <location>
        <begin position="45"/>
        <end position="69"/>
    </location>
</feature>
<accession>A0ABQ8TJ04</accession>
<gene>
    <name evidence="9" type="ORF">ANN_12813</name>
</gene>
<keyword evidence="5 8" id="KW-1133">Transmembrane helix</keyword>
<keyword evidence="4 8" id="KW-0812">Transmembrane</keyword>
<evidence type="ECO:0000256" key="7">
    <source>
        <dbReference type="ARBA" id="ARBA00023180"/>
    </source>
</evidence>
<evidence type="ECO:0000313" key="9">
    <source>
        <dbReference type="EMBL" id="KAJ4446121.1"/>
    </source>
</evidence>
<keyword evidence="3" id="KW-1003">Cell membrane</keyword>